<accession>G9A237</accession>
<protein>
    <submittedName>
        <fullName evidence="1">Uncharacterized protein</fullName>
    </submittedName>
</protein>
<sequence length="36" mass="4111">MAMPLISDIRARPNLCELVQFPTRRKAAISQNLRSL</sequence>
<evidence type="ECO:0000313" key="1">
    <source>
        <dbReference type="EMBL" id="CCE95127.1"/>
    </source>
</evidence>
<dbReference type="EMBL" id="HE616890">
    <property type="protein sequence ID" value="CCE95127.1"/>
    <property type="molecule type" value="Genomic_DNA"/>
</dbReference>
<dbReference type="HOGENOM" id="CLU_3358038_0_0_5"/>
<organism evidence="1 2">
    <name type="scientific">Sinorhizobium fredii (strain HH103)</name>
    <dbReference type="NCBI Taxonomy" id="1117943"/>
    <lineage>
        <taxon>Bacteria</taxon>
        <taxon>Pseudomonadati</taxon>
        <taxon>Pseudomonadota</taxon>
        <taxon>Alphaproteobacteria</taxon>
        <taxon>Hyphomicrobiales</taxon>
        <taxon>Rhizobiaceae</taxon>
        <taxon>Sinorhizobium/Ensifer group</taxon>
        <taxon>Sinorhizobium</taxon>
    </lineage>
</organism>
<dbReference type="AlphaFoldDB" id="G9A237"/>
<proteinExistence type="predicted"/>
<evidence type="ECO:0000313" key="2">
    <source>
        <dbReference type="Proteomes" id="UP000007735"/>
    </source>
</evidence>
<dbReference type="KEGG" id="sfh:SFHH103_00628"/>
<gene>
    <name evidence="1" type="ordered locus">SFHH103_00628</name>
</gene>
<name>G9A237_SINF1</name>
<reference evidence="1 2" key="1">
    <citation type="journal article" date="2012" name="J. Bacteriol.">
        <title>Genome sequence of the soybean symbiont Sinorhizobium fredii HH103.</title>
        <authorList>
            <person name="Weidner S."/>
            <person name="Becker A."/>
            <person name="Bonilla I."/>
            <person name="Jaenicke S."/>
            <person name="Lloret J."/>
            <person name="Margaret I."/>
            <person name="Puhler A."/>
            <person name="Ruiz-Sainz J.E."/>
            <person name="Schneiker-Bekel S."/>
            <person name="Szczepanowski R."/>
            <person name="Vinardell J.M."/>
            <person name="Zehner S."/>
            <person name="Gottfert M."/>
        </authorList>
    </citation>
    <scope>NUCLEOTIDE SEQUENCE [LARGE SCALE GENOMIC DNA]</scope>
    <source>
        <strain evidence="1 2">HH103</strain>
    </source>
</reference>
<dbReference type="Proteomes" id="UP000007735">
    <property type="component" value="Chromosome"/>
</dbReference>